<dbReference type="Proteomes" id="UP000575469">
    <property type="component" value="Unassembled WGS sequence"/>
</dbReference>
<evidence type="ECO:0008006" key="3">
    <source>
        <dbReference type="Google" id="ProtNLM"/>
    </source>
</evidence>
<accession>A0A848NTV1</accession>
<dbReference type="EMBL" id="JABBZM010000002">
    <property type="protein sequence ID" value="NMV36769.1"/>
    <property type="molecule type" value="Genomic_DNA"/>
</dbReference>
<organism evidence="1 2">
    <name type="scientific">Ralstonia insidiosa</name>
    <dbReference type="NCBI Taxonomy" id="190721"/>
    <lineage>
        <taxon>Bacteria</taxon>
        <taxon>Pseudomonadati</taxon>
        <taxon>Pseudomonadota</taxon>
        <taxon>Betaproteobacteria</taxon>
        <taxon>Burkholderiales</taxon>
        <taxon>Burkholderiaceae</taxon>
        <taxon>Ralstonia</taxon>
    </lineage>
</organism>
<name>A0A848NTV1_9RALS</name>
<dbReference type="AlphaFoldDB" id="A0A848NTV1"/>
<sequence>MSTSSAQLAADISQLHTDAGLMHNVIHGDANTTVLTNGGTVRSMANAINSITQFNLRGAWATATAYAFKDLFTNGGSVYVVLIAHTSTTISADQAAGKIGIYQGSTSDQIVVDGTTLTGFLLSSSQRVVDTMVALRGLSSTKYTRASVVGYRGVNNQGQGDFAQDSADTTSGAYVTGSIAPIASPGAPALSSSVAGALAATTYYVKYTLSTAVGETLPSAESSLAVPANSVLVGQSPAAQNGVTGYNVYVGTTTGNETKQNSTPIAIGTNWTEPTTGLIAGAALPTASTAGSLLTASAVTNGALALNQSVNGSGVTPCYIAALGTGAGGPGTYTVTGSQTVASQALTADNGTTAFVGFDGARWKRTDKVNLSVFSAGAYGDKSTDDTAPIANAFAAQKVGGTVDIPRAPGDAYIVASRTASGSVFDFSRVMNIRADGMYSALQPAAGTTVNTIILKPNPAVANIGSKWEGLALGDPYTGNRAGTNGIYVDTTVAGSNLSKMLFSRLNIMAGTGAAFLHINSPANNVNGGMYATSIENSVLKGGINLQATGDSNNAHKNLISGPNVGIYLSNTSGASLFTAMDNNITSTGGALQVDAGSRFKFLRNNCEQTTSFTGGAQYMLNISGANGTMSTPEIRGNHLGLFSNISNAGNIHLSNTIGALVSDNTILNSNASSVGIVIDANCLNTRIGPNTYGSSVGTKVVDNGTGTMGVIKIISTFANNWAASSAAPTSTPRFYKDILGTVRLHGKLANGTVTSGTTMFTLPTGFRPDQTCEFLVITYNGTTLTPGHIRVNTDGTVVIMAGQNTELHLDGIAFPAAGLADSISDL</sequence>
<gene>
    <name evidence="1" type="ORF">HGR00_02470</name>
</gene>
<comment type="caution">
    <text evidence="1">The sequence shown here is derived from an EMBL/GenBank/DDBJ whole genome shotgun (WGS) entry which is preliminary data.</text>
</comment>
<dbReference type="RefSeq" id="WP_169339126.1">
    <property type="nucleotide sequence ID" value="NZ_JABBZM010000002.1"/>
</dbReference>
<protein>
    <recommendedName>
        <fullName evidence="3">Pectate lyase superfamily protein domain-containing protein</fullName>
    </recommendedName>
</protein>
<dbReference type="Gene3D" id="2.10.10.20">
    <property type="entry name" value="Carbohydrate-binding module superfamily 5/12"/>
    <property type="match status" value="1"/>
</dbReference>
<proteinExistence type="predicted"/>
<evidence type="ECO:0000313" key="2">
    <source>
        <dbReference type="Proteomes" id="UP000575469"/>
    </source>
</evidence>
<evidence type="ECO:0000313" key="1">
    <source>
        <dbReference type="EMBL" id="NMV36769.1"/>
    </source>
</evidence>
<reference evidence="1 2" key="1">
    <citation type="submission" date="2020-04" db="EMBL/GenBank/DDBJ databases">
        <title>Ralstonia insidiosa genome sequencing and assembly.</title>
        <authorList>
            <person name="Martins R.C.R."/>
            <person name="Perdigao-Neto L.V."/>
            <person name="Levin A.S.S."/>
            <person name="Costa S.F."/>
        </authorList>
    </citation>
    <scope>NUCLEOTIDE SEQUENCE [LARGE SCALE GENOMIC DNA]</scope>
    <source>
        <strain evidence="1 2">5047</strain>
    </source>
</reference>